<proteinExistence type="predicted"/>
<evidence type="ECO:0000256" key="3">
    <source>
        <dbReference type="ARBA" id="ARBA00023163"/>
    </source>
</evidence>
<dbReference type="Gene3D" id="1.10.10.10">
    <property type="entry name" value="Winged helix-like DNA-binding domain superfamily/Winged helix DNA-binding domain"/>
    <property type="match status" value="1"/>
</dbReference>
<keyword evidence="3" id="KW-0804">Transcription</keyword>
<dbReference type="InterPro" id="IPR036388">
    <property type="entry name" value="WH-like_DNA-bd_sf"/>
</dbReference>
<dbReference type="SUPFAM" id="SSF48008">
    <property type="entry name" value="GntR ligand-binding domain-like"/>
    <property type="match status" value="1"/>
</dbReference>
<dbReference type="EMBL" id="CP032828">
    <property type="protein sequence ID" value="AYJ85390.1"/>
    <property type="molecule type" value="Genomic_DNA"/>
</dbReference>
<evidence type="ECO:0000313" key="6">
    <source>
        <dbReference type="Proteomes" id="UP000276254"/>
    </source>
</evidence>
<accession>A0A494T8Y0</accession>
<dbReference type="PANTHER" id="PTHR43537">
    <property type="entry name" value="TRANSCRIPTIONAL REGULATOR, GNTR FAMILY"/>
    <property type="match status" value="1"/>
</dbReference>
<dbReference type="PANTHER" id="PTHR43537:SF5">
    <property type="entry name" value="UXU OPERON TRANSCRIPTIONAL REGULATOR"/>
    <property type="match status" value="1"/>
</dbReference>
<keyword evidence="1" id="KW-0805">Transcription regulation</keyword>
<organism evidence="5 6">
    <name type="scientific">Sphingomonas paeninsulae</name>
    <dbReference type="NCBI Taxonomy" id="2319844"/>
    <lineage>
        <taxon>Bacteria</taxon>
        <taxon>Pseudomonadati</taxon>
        <taxon>Pseudomonadota</taxon>
        <taxon>Alphaproteobacteria</taxon>
        <taxon>Sphingomonadales</taxon>
        <taxon>Sphingomonadaceae</taxon>
        <taxon>Sphingomonas</taxon>
    </lineage>
</organism>
<dbReference type="AlphaFoldDB" id="A0A494T8Y0"/>
<dbReference type="Pfam" id="PF07729">
    <property type="entry name" value="FCD"/>
    <property type="match status" value="1"/>
</dbReference>
<evidence type="ECO:0000256" key="2">
    <source>
        <dbReference type="ARBA" id="ARBA00023125"/>
    </source>
</evidence>
<dbReference type="InterPro" id="IPR008920">
    <property type="entry name" value="TF_FadR/GntR_C"/>
</dbReference>
<dbReference type="InterPro" id="IPR011711">
    <property type="entry name" value="GntR_C"/>
</dbReference>
<keyword evidence="2" id="KW-0238">DNA-binding</keyword>
<evidence type="ECO:0000259" key="4">
    <source>
        <dbReference type="SMART" id="SM00895"/>
    </source>
</evidence>
<gene>
    <name evidence="5" type="ORF">D3Y57_05200</name>
</gene>
<dbReference type="SMART" id="SM00895">
    <property type="entry name" value="FCD"/>
    <property type="match status" value="1"/>
</dbReference>
<keyword evidence="6" id="KW-1185">Reference proteome</keyword>
<dbReference type="Proteomes" id="UP000276254">
    <property type="component" value="Plasmid unnamed1"/>
</dbReference>
<dbReference type="KEGG" id="spha:D3Y57_05200"/>
<name>A0A494T8Y0_SPHPE</name>
<reference evidence="5 6" key="1">
    <citation type="submission" date="2018-09" db="EMBL/GenBank/DDBJ databases">
        <title>Sphingomonas peninsula sp. nov., isolated from fildes peninsula, Antarctic soil.</title>
        <authorList>
            <person name="Yingchao G."/>
        </authorList>
    </citation>
    <scope>NUCLEOTIDE SEQUENCE [LARGE SCALE GENOMIC DNA]</scope>
    <source>
        <strain evidence="5 6">YZ-8</strain>
        <plasmid evidence="5 6">unnamed1</plasmid>
    </source>
</reference>
<dbReference type="Gene3D" id="1.20.120.530">
    <property type="entry name" value="GntR ligand-binding domain-like"/>
    <property type="match status" value="1"/>
</dbReference>
<dbReference type="GO" id="GO:0003677">
    <property type="term" value="F:DNA binding"/>
    <property type="evidence" value="ECO:0007669"/>
    <property type="project" value="UniProtKB-KW"/>
</dbReference>
<dbReference type="InterPro" id="IPR036390">
    <property type="entry name" value="WH_DNA-bd_sf"/>
</dbReference>
<keyword evidence="5" id="KW-0614">Plasmid</keyword>
<sequence>MINQDDHRTGQQSVIAPMSMVANTAVRLTKMSIAAGDGDYLGAEADLLKILGVSRPTLRQAAKVVENDRLLSVRRGAGGGFYAARPSARDAIQAPALWLKLQSATLEQIHDASRLIYPQAATLAASCEDPALIAELQAFRADLETRRPGEEPASETVASEVRLNDLIARMTGDPVLLLFMGISYSFGQLDRRINLYRKEIARRLLWLEIQRRLCDAILAGDAVLARKISIKRGETVSEWIHAATEAAKSEQRRPVRRTAATG</sequence>
<dbReference type="SUPFAM" id="SSF46785">
    <property type="entry name" value="Winged helix' DNA-binding domain"/>
    <property type="match status" value="1"/>
</dbReference>
<feature type="domain" description="GntR C-terminal" evidence="4">
    <location>
        <begin position="108"/>
        <end position="235"/>
    </location>
</feature>
<evidence type="ECO:0000313" key="5">
    <source>
        <dbReference type="EMBL" id="AYJ85390.1"/>
    </source>
</evidence>
<geneLocation type="plasmid" evidence="5">
    <name>unnamed1</name>
</geneLocation>
<evidence type="ECO:0000256" key="1">
    <source>
        <dbReference type="ARBA" id="ARBA00023015"/>
    </source>
</evidence>
<dbReference type="OrthoDB" id="9028214at2"/>
<protein>
    <submittedName>
        <fullName evidence="5">FadR family transcriptional regulator</fullName>
    </submittedName>
</protein>